<feature type="transmembrane region" description="Helical" evidence="1">
    <location>
        <begin position="16"/>
        <end position="38"/>
    </location>
</feature>
<evidence type="ECO:0000256" key="1">
    <source>
        <dbReference type="SAM" id="Phobius"/>
    </source>
</evidence>
<proteinExistence type="predicted"/>
<keyword evidence="1" id="KW-0812">Transmembrane</keyword>
<name>A0A7G9GIS0_9FIRM</name>
<gene>
    <name evidence="2" type="ORF">H9Q80_10385</name>
</gene>
<dbReference type="KEGG" id="ehn:H9Q80_10385"/>
<dbReference type="Proteomes" id="UP000515856">
    <property type="component" value="Chromosome"/>
</dbReference>
<dbReference type="EMBL" id="CP060636">
    <property type="protein sequence ID" value="QNM10702.1"/>
    <property type="molecule type" value="Genomic_DNA"/>
</dbReference>
<evidence type="ECO:0000313" key="3">
    <source>
        <dbReference type="Proteomes" id="UP000515856"/>
    </source>
</evidence>
<keyword evidence="1" id="KW-1133">Transmembrane helix</keyword>
<dbReference type="InterPro" id="IPR012547">
    <property type="entry name" value="PDDEXK_9"/>
</dbReference>
<dbReference type="RefSeq" id="WP_117454469.1">
    <property type="nucleotide sequence ID" value="NZ_CP060636.1"/>
</dbReference>
<dbReference type="Pfam" id="PF08011">
    <property type="entry name" value="PDDEXK_9"/>
    <property type="match status" value="1"/>
</dbReference>
<evidence type="ECO:0000313" key="2">
    <source>
        <dbReference type="EMBL" id="QNM10702.1"/>
    </source>
</evidence>
<keyword evidence="3" id="KW-1185">Reference proteome</keyword>
<accession>A0A7G9GIS0</accession>
<organism evidence="2 3">
    <name type="scientific">[Eubacterium] hominis</name>
    <dbReference type="NCBI Taxonomy" id="2764325"/>
    <lineage>
        <taxon>Bacteria</taxon>
        <taxon>Bacillati</taxon>
        <taxon>Bacillota</taxon>
        <taxon>Erysipelotrichia</taxon>
        <taxon>Erysipelotrichales</taxon>
        <taxon>Erysipelotrichaceae</taxon>
        <taxon>Amedibacillus</taxon>
    </lineage>
</organism>
<reference evidence="2 3" key="1">
    <citation type="submission" date="2020-08" db="EMBL/GenBank/DDBJ databases">
        <authorList>
            <person name="Liu C."/>
            <person name="Sun Q."/>
        </authorList>
    </citation>
    <scope>NUCLEOTIDE SEQUENCE [LARGE SCALE GENOMIC DNA]</scope>
    <source>
        <strain evidence="2 3">NSJ-61</strain>
    </source>
</reference>
<dbReference type="AlphaFoldDB" id="A0A7G9GIS0"/>
<keyword evidence="1" id="KW-0472">Membrane</keyword>
<protein>
    <submittedName>
        <fullName evidence="2">PD-(D/E)XK nuclease domain-containing protein</fullName>
    </submittedName>
</protein>
<sequence length="125" mass="14964">MDVTIFSLIIKYPYMIELYICLCVVIKEYVYTIYLAYIMARNDYTMVREFPSGKEFADVVFIPRYDKPAMIIELKYDKDADTAIKQIKEKKYFFGLEKYLDNLLLVGINYDKETKKHTCVIEKYK</sequence>